<dbReference type="Gene3D" id="3.40.225.10">
    <property type="entry name" value="Class II aldolase/adducin N-terminal domain"/>
    <property type="match status" value="1"/>
</dbReference>
<evidence type="ECO:0000256" key="2">
    <source>
        <dbReference type="ARBA" id="ARBA00023002"/>
    </source>
</evidence>
<proteinExistence type="inferred from homology"/>
<feature type="domain" description="Class II aldolase/adducin N-terminal" evidence="3">
    <location>
        <begin position="28"/>
        <end position="227"/>
    </location>
</feature>
<reference evidence="4" key="1">
    <citation type="submission" date="2023-07" db="EMBL/GenBank/DDBJ databases">
        <title>Brevundimonas soil sp. nov., isolated from the soil of chemical plant.</title>
        <authorList>
            <person name="Wu N."/>
        </authorList>
    </citation>
    <scope>NUCLEOTIDE SEQUENCE</scope>
    <source>
        <strain evidence="4">XZ-24</strain>
    </source>
</reference>
<dbReference type="PANTHER" id="PTHR43669">
    <property type="entry name" value="5-KETO-D-GLUCONATE 5-REDUCTASE"/>
    <property type="match status" value="1"/>
</dbReference>
<dbReference type="Pfam" id="PF00596">
    <property type="entry name" value="Aldolase_II"/>
    <property type="match status" value="1"/>
</dbReference>
<accession>A0ABT8SN17</accession>
<protein>
    <submittedName>
        <fullName evidence="4">Bifunctional aldolase/short-chain dehydrogenase</fullName>
    </submittedName>
</protein>
<gene>
    <name evidence="4" type="ORF">Q0812_06175</name>
</gene>
<dbReference type="InterPro" id="IPR036291">
    <property type="entry name" value="NAD(P)-bd_dom_sf"/>
</dbReference>
<keyword evidence="5" id="KW-1185">Reference proteome</keyword>
<dbReference type="EMBL" id="JAUKTR010000002">
    <property type="protein sequence ID" value="MDO1559013.1"/>
    <property type="molecule type" value="Genomic_DNA"/>
</dbReference>
<dbReference type="NCBIfam" id="NF006192">
    <property type="entry name" value="PRK08324.1-6"/>
    <property type="match status" value="1"/>
</dbReference>
<dbReference type="Proteomes" id="UP001169063">
    <property type="component" value="Unassembled WGS sequence"/>
</dbReference>
<evidence type="ECO:0000259" key="3">
    <source>
        <dbReference type="SMART" id="SM01007"/>
    </source>
</evidence>
<evidence type="ECO:0000256" key="1">
    <source>
        <dbReference type="ARBA" id="ARBA00006484"/>
    </source>
</evidence>
<dbReference type="RefSeq" id="WP_302109442.1">
    <property type="nucleotide sequence ID" value="NZ_JAUKTR010000002.1"/>
</dbReference>
<dbReference type="PANTHER" id="PTHR43669:SF3">
    <property type="entry name" value="ALCOHOL DEHYDROGENASE, PUTATIVE (AFU_ORTHOLOGUE AFUA_3G03445)-RELATED"/>
    <property type="match status" value="1"/>
</dbReference>
<sequence length="680" mass="72271">MQSRWNDADARQMIEHYAKQGFAEDVALRVYTSRLLGNDPELVQHGGGNTSLKTTDTDITGETIEVIRVKGSGWDLGDIEPAGLPAMRLDSLTRLTAVPEMSDEAMVNAQRGALLDSASPNPSVETLLHAWIPHKVIDHTHANAVLALTDQPDGEALAREVYGDRMAICRYVMPGFGLAHVARETFEANPDAEGMILLKHGIFTWGADARQAYERMIEMVTLAERKLAASPRPAETAPEADEAAARALAPILRGALAIRSADGSAKRFVLDRRATPEVMAYLARPEIERFSQSGPATPDHVLRIKPWPMVLPDLTGKSADEMAAAVETALADYQARYRAYFDRNNARVGGDRKALDPMPRAILAPGVGLFGVGAKASDALIAADVAETNVKVISLAEASSRFESIPEADVFDVEYWSLEQAKLGKAKPARLAGQVAVVTGGASGIGAATAKALAVQGAEVVVMDRDLEGAKAVAKSIKGRAVACDVTDDASVKAAFDQVVDQLGGVDIVVSNAGAAWSGRIGEVDDAVLRQSFELNFFGHQRVAQAAVRVMRAQGTGGLLLFNVSKQAVNPGPDFGPYGLPKAALMALVRQYAVDYGAEGVRSNGVNADRIRSGLLTDEMIAKRSTARGLSEKDYMGGNLLGQEVRAEDVADAFVSLALAERTTGAILTVDGGNIAAALR</sequence>
<dbReference type="SUPFAM" id="SSF51735">
    <property type="entry name" value="NAD(P)-binding Rossmann-fold domains"/>
    <property type="match status" value="1"/>
</dbReference>
<organism evidence="4 5">
    <name type="scientific">Peiella sedimenti</name>
    <dbReference type="NCBI Taxonomy" id="3061083"/>
    <lineage>
        <taxon>Bacteria</taxon>
        <taxon>Pseudomonadati</taxon>
        <taxon>Pseudomonadota</taxon>
        <taxon>Alphaproteobacteria</taxon>
        <taxon>Caulobacterales</taxon>
        <taxon>Caulobacteraceae</taxon>
        <taxon>Peiella</taxon>
    </lineage>
</organism>
<dbReference type="Pfam" id="PF13561">
    <property type="entry name" value="adh_short_C2"/>
    <property type="match status" value="1"/>
</dbReference>
<dbReference type="InterPro" id="IPR002347">
    <property type="entry name" value="SDR_fam"/>
</dbReference>
<dbReference type="PRINTS" id="PR00081">
    <property type="entry name" value="GDHRDH"/>
</dbReference>
<dbReference type="SUPFAM" id="SSF53639">
    <property type="entry name" value="AraD/HMP-PK domain-like"/>
    <property type="match status" value="1"/>
</dbReference>
<comment type="similarity">
    <text evidence="1">Belongs to the short-chain dehydrogenases/reductases (SDR) family.</text>
</comment>
<dbReference type="Gene3D" id="3.40.50.720">
    <property type="entry name" value="NAD(P)-binding Rossmann-like Domain"/>
    <property type="match status" value="1"/>
</dbReference>
<dbReference type="InterPro" id="IPR036409">
    <property type="entry name" value="Aldolase_II/adducin_N_sf"/>
</dbReference>
<dbReference type="InterPro" id="IPR001303">
    <property type="entry name" value="Aldolase_II/adducin_N"/>
</dbReference>
<dbReference type="SMART" id="SM01007">
    <property type="entry name" value="Aldolase_II"/>
    <property type="match status" value="1"/>
</dbReference>
<evidence type="ECO:0000313" key="4">
    <source>
        <dbReference type="EMBL" id="MDO1559013.1"/>
    </source>
</evidence>
<evidence type="ECO:0000313" key="5">
    <source>
        <dbReference type="Proteomes" id="UP001169063"/>
    </source>
</evidence>
<keyword evidence="2" id="KW-0560">Oxidoreductase</keyword>
<comment type="caution">
    <text evidence="4">The sequence shown here is derived from an EMBL/GenBank/DDBJ whole genome shotgun (WGS) entry which is preliminary data.</text>
</comment>
<name>A0ABT8SN17_9CAUL</name>